<feature type="compositionally biased region" description="Low complexity" evidence="2">
    <location>
        <begin position="2777"/>
        <end position="2791"/>
    </location>
</feature>
<feature type="coiled-coil region" evidence="1">
    <location>
        <begin position="1100"/>
        <end position="1300"/>
    </location>
</feature>
<dbReference type="OrthoDB" id="306954at2759"/>
<dbReference type="Proteomes" id="UP000009168">
    <property type="component" value="Unassembled WGS sequence"/>
</dbReference>
<feature type="coiled-coil region" evidence="1">
    <location>
        <begin position="1595"/>
        <end position="2226"/>
    </location>
</feature>
<keyword evidence="1" id="KW-0175">Coiled coil</keyword>
<feature type="region of interest" description="Disordered" evidence="2">
    <location>
        <begin position="362"/>
        <end position="383"/>
    </location>
</feature>
<evidence type="ECO:0000313" key="4">
    <source>
        <dbReference type="Proteomes" id="UP000009168"/>
    </source>
</evidence>
<feature type="coiled-coil region" evidence="1">
    <location>
        <begin position="2910"/>
        <end position="2958"/>
    </location>
</feature>
<feature type="coiled-coil region" evidence="1">
    <location>
        <begin position="2276"/>
        <end position="2335"/>
    </location>
</feature>
<evidence type="ECO:0000256" key="2">
    <source>
        <dbReference type="SAM" id="MobiDB-lite"/>
    </source>
</evidence>
<gene>
    <name evidence="3" type="ORF">TTHERM_01099090</name>
</gene>
<protein>
    <submittedName>
        <fullName evidence="3">Uncharacterized protein</fullName>
    </submittedName>
</protein>
<evidence type="ECO:0000313" key="3">
    <source>
        <dbReference type="EMBL" id="EAR82662.2"/>
    </source>
</evidence>
<dbReference type="GeneID" id="7846205"/>
<name>Q22BK4_TETTS</name>
<feature type="region of interest" description="Disordered" evidence="2">
    <location>
        <begin position="3057"/>
        <end position="3085"/>
    </location>
</feature>
<proteinExistence type="predicted"/>
<reference evidence="4" key="1">
    <citation type="journal article" date="2006" name="PLoS Biol.">
        <title>Macronuclear genome sequence of the ciliate Tetrahymena thermophila, a model eukaryote.</title>
        <authorList>
            <person name="Eisen J.A."/>
            <person name="Coyne R.S."/>
            <person name="Wu M."/>
            <person name="Wu D."/>
            <person name="Thiagarajan M."/>
            <person name="Wortman J.R."/>
            <person name="Badger J.H."/>
            <person name="Ren Q."/>
            <person name="Amedeo P."/>
            <person name="Jones K.M."/>
            <person name="Tallon L.J."/>
            <person name="Delcher A.L."/>
            <person name="Salzberg S.L."/>
            <person name="Silva J.C."/>
            <person name="Haas B.J."/>
            <person name="Majoros W.H."/>
            <person name="Farzad M."/>
            <person name="Carlton J.M."/>
            <person name="Smith R.K. Jr."/>
            <person name="Garg J."/>
            <person name="Pearlman R.E."/>
            <person name="Karrer K.M."/>
            <person name="Sun L."/>
            <person name="Manning G."/>
            <person name="Elde N.C."/>
            <person name="Turkewitz A.P."/>
            <person name="Asai D.J."/>
            <person name="Wilkes D.E."/>
            <person name="Wang Y."/>
            <person name="Cai H."/>
            <person name="Collins K."/>
            <person name="Stewart B.A."/>
            <person name="Lee S.R."/>
            <person name="Wilamowska K."/>
            <person name="Weinberg Z."/>
            <person name="Ruzzo W.L."/>
            <person name="Wloga D."/>
            <person name="Gaertig J."/>
            <person name="Frankel J."/>
            <person name="Tsao C.-C."/>
            <person name="Gorovsky M.A."/>
            <person name="Keeling P.J."/>
            <person name="Waller R.F."/>
            <person name="Patron N.J."/>
            <person name="Cherry J.M."/>
            <person name="Stover N.A."/>
            <person name="Krieger C.J."/>
            <person name="del Toro C."/>
            <person name="Ryder H.F."/>
            <person name="Williamson S.C."/>
            <person name="Barbeau R.A."/>
            <person name="Hamilton E.P."/>
            <person name="Orias E."/>
        </authorList>
    </citation>
    <scope>NUCLEOTIDE SEQUENCE [LARGE SCALE GENOMIC DNA]</scope>
    <source>
        <strain evidence="4">SB210</strain>
    </source>
</reference>
<dbReference type="HOGENOM" id="CLU_225567_0_0_1"/>
<feature type="coiled-coil region" evidence="1">
    <location>
        <begin position="1346"/>
        <end position="1570"/>
    </location>
</feature>
<feature type="region of interest" description="Disordered" evidence="2">
    <location>
        <begin position="2777"/>
        <end position="2830"/>
    </location>
</feature>
<feature type="coiled-coil region" evidence="1">
    <location>
        <begin position="2704"/>
        <end position="2759"/>
    </location>
</feature>
<organism evidence="3 4">
    <name type="scientific">Tetrahymena thermophila (strain SB210)</name>
    <dbReference type="NCBI Taxonomy" id="312017"/>
    <lineage>
        <taxon>Eukaryota</taxon>
        <taxon>Sar</taxon>
        <taxon>Alveolata</taxon>
        <taxon>Ciliophora</taxon>
        <taxon>Intramacronucleata</taxon>
        <taxon>Oligohymenophorea</taxon>
        <taxon>Hymenostomatida</taxon>
        <taxon>Tetrahymenina</taxon>
        <taxon>Tetrahymenidae</taxon>
        <taxon>Tetrahymena</taxon>
    </lineage>
</organism>
<dbReference type="eggNOG" id="ENOG502SW7S">
    <property type="taxonomic scope" value="Eukaryota"/>
</dbReference>
<feature type="coiled-coil region" evidence="1">
    <location>
        <begin position="877"/>
        <end position="1065"/>
    </location>
</feature>
<feature type="coiled-coil region" evidence="1">
    <location>
        <begin position="2377"/>
        <end position="2432"/>
    </location>
</feature>
<keyword evidence="4" id="KW-1185">Reference proteome</keyword>
<feature type="compositionally biased region" description="Polar residues" evidence="2">
    <location>
        <begin position="2792"/>
        <end position="2806"/>
    </location>
</feature>
<feature type="coiled-coil region" evidence="1">
    <location>
        <begin position="213"/>
        <end position="247"/>
    </location>
</feature>
<feature type="compositionally biased region" description="Polar residues" evidence="2">
    <location>
        <begin position="362"/>
        <end position="374"/>
    </location>
</feature>
<feature type="coiled-coil region" evidence="1">
    <location>
        <begin position="533"/>
        <end position="606"/>
    </location>
</feature>
<dbReference type="InParanoid" id="Q22BK4"/>
<feature type="coiled-coil region" evidence="1">
    <location>
        <begin position="2845"/>
        <end position="2883"/>
    </location>
</feature>
<evidence type="ECO:0000256" key="1">
    <source>
        <dbReference type="SAM" id="Coils"/>
    </source>
</evidence>
<feature type="coiled-coil region" evidence="1">
    <location>
        <begin position="666"/>
        <end position="851"/>
    </location>
</feature>
<sequence>MSDQKSYTSPKQLMYLTIEDYQFDNKKIQSSFECRVSINDLELDVLSLHKVSLEIPIYSYGDSLNLFFVNTKNELIGSITFPLELFSDQKIVKRWITLFDPEDDNYDGDFLEDDTEVPRVLLNFQMSQISNEYISQEQSKYVYMSNLNSLNGFEGSNNEGMNANTYNQNSSNSNFTYNIPINNKFGKSIDALQQQDENREQNTLNSSATKKNNKEIETTHFELEQLKKDFEQELQKIKQVTQDFSNERDMFLKSQKLTSANSSYELLTEKISKQINEFILQNNQQKKQNEQISSLQKEIYSLKATIATRDINIKDLEQKLKIMKQREEQLYVQIQALNVVIDDLKAQNSELKQQYSEIQEALQSSDRNSLNQTQKFKKESEKDIQDQLDQQINSFDKEVRDLQEEIQKRQQKELENESKLKEYELQFKIQDKKISQLLQIQRESDLLQKCKSNQGDSRDSHIQFEQNVLLEQIKKNYELSINNLTDIIQSKDKLISELNQQLYMSIQPENDLSASNYSQKLGNSHSGKKSEQIEFLENEILRQIQLINANEKKINELVYENNDLREKNFNLHQKLNISKSEGLTKNQLLQQKTKELEIQISELREKNYSDYHEKELINAKYEKIQFDFIQMKELLSLKELEVQKLNSLIQEIQYENSQIPSLKESIHKFEFNYQQIQAKVEEVEQDNRDYMSQNKVLEETLAQMRAQKEGLLSKYEEVQKKQQGTMLQMEELAQRTEEMLNEIQILTEEKDLLKEKYEVTIEERNLKENEYTKSVLEIKQTIIIMQQNLDNVNNILNEERQLNSQLQEEIAKLNGANSQLESQFIEESIKCKQLNEREVHYKQEIGNLQQQIAYKHQELLQLKDQITSLSDSSSEFKEEAQKKFEYMNQVIKQKQQEIEDMQNQLDDLEKQIQDLNHQSEQKLESQKIQYNQQIQELNSLNQQYILKFTQEIENLKLTEQQEKDQNDKKLNLQINSLNSQILNLQSELEESRSSNQAQIKSFKTQIELLQNKNEQITDQLGQQDLSIQMYEQKILLLQNQENELKINYQKELEELKAHLIFQKEQEMTLQKQDLTLLYQGQIDDMAKSMQQLQFDLDFTKQNLSSQIEEAQKQNALLQKQEEEISQLNSGIIKYQNQNQEYKTQLELEKQQYLEKNNQLNQQHKKQLDEIQLDHSKLLDELRNQIKFLNETYQINQQQDEDKINDLDQKVKQSNQENQEKQEQIELLNENIENYQNSLNEIISKNKEIQEQYQQLSLENQVVLANYQQSKQQVEQLQQKLDDTNNQCDKYLKLQESYEQEIANLKEFILSQGNQLKESEDIIATHIKEVENLTNIINEFEIIRQKLIESEETEAKLQNQLEISQQQQKNYKDLLEEQYLESSKLQQKIDEQQQVIKSQSSDLINLINEKKELQNHYEEKITNLNENLKSIEDEKYQEQNAIQEKDSVINQLRKELEQYNQEKESLQSEFKQQMQDLQELNINLKKQIEISTQTLHEKQTEIEEYKLRLTEKAKKIETNQQEVQENSIKLQITIAEKENAEQKIIELTKLLKEAQLKEEKLTAELLKKENLILENVDQINMINEQLVICEINLKENKQFEKECQQKDELIKQLQSQIVLLKDQIKLLEVQFNEKQSEASKHQKHSLQKDFQIQEKENDLQNLSKENQDLKQKLNLNQQEIIKLEAEIANIKNKSLSEYNEMQEEQQKLKESFQQEKQQYKVQINEIKDNAEKEKQNFKKCKENLEEQNEQLRLQVSKALTEIEELKSVNDQIFANKLREETKRFTSLMEKYYELEETNNKNLEKLQQNESLLKDMQEQEVIRSTQLSDLNQIIKEANTLNKTLAAQIEDLKKDIDENDLKQNEKIEQEKKKNRNLEVRLQDLQEQIVYLTQENEKYALSQQSQIETQKLEDLQSEKILLLQTIESSNKEKEQLMQELDYFKAELEQLQIDRKVLQEEVELLNKMTTLQLKTQENDVKSVYQEQLEEANRIKLELIQSLQDKERELSEKEAELLATKLQEQSLSKKIEDLRSSQEMLTKEQQKFQIIQAEELESKLNKYNEDKMSMIQTINDLEYTIDKLVKQNELLSSEIEKRDREYISVCQQIEDTENRLAMQSDSLFYQEKYETALKQLQEKQQEIDNINKISEEKMLTLKNQIEELKVSNKQSSEIFEAEKRNKEQERDNILLKELKMKEELLLNLKEEILQLKQNYDQEIKDSNQKNNELIQRKEQDHLMQMNHMRNDLVQQFSEQFDLLKMKSEQTELQNAEQIQSIITEKNEIIEKILKEKNEILNDLSNQKNCLYNEFTIEKSRLIQMNENLLEELSGLRQSLHKANLSEQKKLQSSGQKNKYESENDYITQQNYEAQDLHEQLLVKEKIIKLKEQEINDLIQQKNKIDEKYQENLLKNDDLINRIEEISKRNQELIYQNEELTEIFEKNQQKFQVLSEMYDLRMSEIHNLQNQLDQFASPSRLQIFSQNRDHNSKIDRQDEDDDRHTLKDRNILNNESSIIPLDTQEVCGDSTTYNYQNEIPQQESFFEKHPAALAAVQASNSARQQYLYYGLSYEDLQKKVAQLGEELNIVRQEDESKKIQITELQKQLDIMRNQQNEIEFSLMQQQHQMNLKSSARKNQNTQMSLQLNPSNQQAGTELSITNFNSTAPVQLTTNTFEVIPEQIATERKENNKQENLQQYFGGSRAIQMAQNEATIIKLQFEIEKVNSEKDQLYEEINSLRKEIEILIHQIVELESENKSLNQKLDNKIKQEELDNKLSNTFEEIKNYTPKQQKYNYQQNQTPSRGVNTSPFNRQVTPNDKKSTLSTSKKSPNSVKRQETKSGFKQEIYSIQEDHELNDLIEKHMEMIKELQLKNKQLQEENEQLKDSLGKNLDDLQMKNDEIYMKYEEKIKQYNSGYSAKYINLIKENEELNFLNKQLKAENEKITQQNAQLKEYNAQLIEKISSEQQQNVPKQISNTQSPFKSPLSKQIVPIISVNEPPEQVKVSMERPYTPEMSYNQQDFIENSPQFQRFISGLEKQYENSQNEKVNNRYQQMYFLNDNYSDAHRSDFINNSNNTSTNNINLSKSATKLPPSGQKKASASFIFTHSKQDLASEKESNVNNSYVINNQQQQNCLMSGSKSQRQDKRSSSNTNAKNSLLQLKAIASRESPFK</sequence>
<dbReference type="RefSeq" id="XP_001030325.2">
    <property type="nucleotide sequence ID" value="XM_001030325.2"/>
</dbReference>
<accession>Q22BK4</accession>
<dbReference type="KEGG" id="tet:TTHERM_01099090"/>
<feature type="region of interest" description="Disordered" evidence="2">
    <location>
        <begin position="3118"/>
        <end position="3161"/>
    </location>
</feature>
<feature type="compositionally biased region" description="Low complexity" evidence="2">
    <location>
        <begin position="3060"/>
        <end position="3072"/>
    </location>
</feature>
<dbReference type="EMBL" id="GG662602">
    <property type="protein sequence ID" value="EAR82662.2"/>
    <property type="molecule type" value="Genomic_DNA"/>
</dbReference>
<dbReference type="STRING" id="312017.Q22BK4"/>